<evidence type="ECO:0000313" key="4">
    <source>
        <dbReference type="Proteomes" id="UP000008143"/>
    </source>
</evidence>
<evidence type="ECO:0000256" key="1">
    <source>
        <dbReference type="ARBA" id="ARBA00009381"/>
    </source>
</evidence>
<dbReference type="Pfam" id="PF01019">
    <property type="entry name" value="G_glu_transpept"/>
    <property type="match status" value="2"/>
</dbReference>
<dbReference type="UniPathway" id="UPA00204"/>
<dbReference type="AGR" id="Xenbase:XB-GENE-29077247"/>
<dbReference type="Xenbase" id="XB-GENE-29077247">
    <property type="gene designation" value="ggt6"/>
</dbReference>
<keyword evidence="5" id="KW-0378">Hydrolase</keyword>
<evidence type="ECO:0000313" key="6">
    <source>
        <dbReference type="Xenbase" id="XB-GENE-29077247"/>
    </source>
</evidence>
<dbReference type="KEGG" id="xtr:100496507"/>
<dbReference type="GO" id="GO:0006749">
    <property type="term" value="P:glutathione metabolic process"/>
    <property type="evidence" value="ECO:0007669"/>
    <property type="project" value="UniProtKB-UniPathway"/>
</dbReference>
<name>A0A8J1IZ55_XENTR</name>
<feature type="compositionally biased region" description="Polar residues" evidence="2">
    <location>
        <begin position="71"/>
        <end position="85"/>
    </location>
</feature>
<dbReference type="Gene3D" id="3.60.20.40">
    <property type="match status" value="1"/>
</dbReference>
<keyword evidence="3" id="KW-0812">Transmembrane</keyword>
<dbReference type="PANTHER" id="PTHR47278">
    <property type="entry name" value="GLUTATHIONE HYDROLASE 6"/>
    <property type="match status" value="1"/>
</dbReference>
<feature type="region of interest" description="Disordered" evidence="2">
    <location>
        <begin position="498"/>
        <end position="548"/>
    </location>
</feature>
<feature type="transmembrane region" description="Helical" evidence="3">
    <location>
        <begin position="43"/>
        <end position="62"/>
    </location>
</feature>
<dbReference type="OMA" id="CLVVVHP"/>
<feature type="region of interest" description="Disordered" evidence="2">
    <location>
        <begin position="71"/>
        <end position="131"/>
    </location>
</feature>
<feature type="compositionally biased region" description="Low complexity" evidence="2">
    <location>
        <begin position="121"/>
        <end position="131"/>
    </location>
</feature>
<feature type="compositionally biased region" description="Acidic residues" evidence="2">
    <location>
        <begin position="95"/>
        <end position="105"/>
    </location>
</feature>
<dbReference type="GO" id="GO:0016787">
    <property type="term" value="F:hydrolase activity"/>
    <property type="evidence" value="ECO:0007669"/>
    <property type="project" value="UniProtKB-KW"/>
</dbReference>
<dbReference type="GeneID" id="100496507"/>
<organism evidence="4 5">
    <name type="scientific">Xenopus tropicalis</name>
    <name type="common">Western clawed frog</name>
    <name type="synonym">Silurana tropicalis</name>
    <dbReference type="NCBI Taxonomy" id="8364"/>
    <lineage>
        <taxon>Eukaryota</taxon>
        <taxon>Metazoa</taxon>
        <taxon>Chordata</taxon>
        <taxon>Craniata</taxon>
        <taxon>Vertebrata</taxon>
        <taxon>Euteleostomi</taxon>
        <taxon>Amphibia</taxon>
        <taxon>Batrachia</taxon>
        <taxon>Anura</taxon>
        <taxon>Pipoidea</taxon>
        <taxon>Pipidae</taxon>
        <taxon>Xenopodinae</taxon>
        <taxon>Xenopus</taxon>
        <taxon>Silurana</taxon>
    </lineage>
</organism>
<evidence type="ECO:0000313" key="5">
    <source>
        <dbReference type="RefSeq" id="XP_031750877.1"/>
    </source>
</evidence>
<dbReference type="CTD" id="124975"/>
<dbReference type="InterPro" id="IPR043137">
    <property type="entry name" value="GGT_ssub_C"/>
</dbReference>
<dbReference type="PANTHER" id="PTHR47278:SF1">
    <property type="entry name" value="GLUTATHIONE HYDROLASE 6"/>
    <property type="match status" value="1"/>
</dbReference>
<dbReference type="InterPro" id="IPR029055">
    <property type="entry name" value="Ntn_hydrolases_N"/>
</dbReference>
<keyword evidence="4" id="KW-1185">Reference proteome</keyword>
<protein>
    <submittedName>
        <fullName evidence="5">Glutathione hydrolase 6</fullName>
    </submittedName>
</protein>
<dbReference type="SUPFAM" id="SSF56235">
    <property type="entry name" value="N-terminal nucleophile aminohydrolases (Ntn hydrolases)"/>
    <property type="match status" value="1"/>
</dbReference>
<dbReference type="RefSeq" id="XP_031750877.1">
    <property type="nucleotide sequence ID" value="XM_031895017.1"/>
</dbReference>
<dbReference type="PRINTS" id="PR01210">
    <property type="entry name" value="GGTRANSPTASE"/>
</dbReference>
<reference evidence="5" key="1">
    <citation type="submission" date="2025-08" db="UniProtKB">
        <authorList>
            <consortium name="RefSeq"/>
        </authorList>
    </citation>
    <scope>IDENTIFICATION</scope>
    <source>
        <strain evidence="5">Nigerian</strain>
        <tissue evidence="5">Liver and blood</tissue>
    </source>
</reference>
<keyword evidence="3" id="KW-0472">Membrane</keyword>
<dbReference type="AlphaFoldDB" id="A0A8J1IZ55"/>
<sequence>MGAVRQEVRYQRLRDSEAEEPEGQVSVRVFRNSSPHGRGRETCLRVLASMLLLVVAVGFVLYEVQFSSAGQPRGQNGLLGSSEQTGNEKEFLDSDHEEEEEEEGDESHHHSHQHGPDGHSDSSSAGHHHATGTYHHGIAVTDSDACSQIGKDILQDGGTVVDAGIASVLCLAVTHPHSTSLGGVFSCIVYNGSTSSASLLNALPREPSPTPFGIPMMLHGLRLLHQNYGHKPWAELLRPAINLANEGFRVDDPLGRALQNNRQFISSSEGLCKLFCQNNNPTGGLKGVGETVTNPPLGAFLEQLSTLYTDSFVTGRLAQSLPADTDSAIRDKFTAAISQNRPDIEAPLTLRVEELTLYTSSGQTAGSILSNFMQKLSENSSSDSLLLPWMGRRAAPVGTNVMVARSSGDLLVLSLSLNSSFGSGFVSPITGILLSDFTQHGDVSHPDFWACPAVLSVGADGDVMGLAATGGSSVPSSLAQVILNHLFLQMNLTESVRESLAHEHSPVGVTQPETPRGTNPPETPRDTNPPETTRDTNPPETPRGTNPPTAVAVAVEAEHIHVARSSGLCCFHEGL</sequence>
<proteinExistence type="inferred from homology"/>
<evidence type="ECO:0000256" key="3">
    <source>
        <dbReference type="SAM" id="Phobius"/>
    </source>
</evidence>
<evidence type="ECO:0000256" key="2">
    <source>
        <dbReference type="SAM" id="MobiDB-lite"/>
    </source>
</evidence>
<accession>A0A8J1IZ55</accession>
<dbReference type="OrthoDB" id="1081007at2759"/>
<comment type="similarity">
    <text evidence="1">Belongs to the gamma-glutamyltransferase family.</text>
</comment>
<dbReference type="Proteomes" id="UP000008143">
    <property type="component" value="Chromosome 1"/>
</dbReference>
<gene>
    <name evidence="5 6" type="primary">ggt6</name>
</gene>
<dbReference type="InterPro" id="IPR052688">
    <property type="entry name" value="Gamma-glutamyltransfase"/>
</dbReference>
<keyword evidence="3" id="KW-1133">Transmembrane helix</keyword>
<feature type="compositionally biased region" description="Polar residues" evidence="2">
    <location>
        <begin position="529"/>
        <end position="548"/>
    </location>
</feature>